<name>V9IGA0_APICE</name>
<reference evidence="1" key="1">
    <citation type="submission" date="2011-11" db="EMBL/GenBank/DDBJ databases">
        <title>Decoding the brain transcriptome of the Eastern honeybee (Apis cerana) based on pyrosequencing.</title>
        <authorList>
            <person name="Sun L."/>
            <person name="Zheng H."/>
            <person name="Wang Y."/>
            <person name="Xie X."/>
            <person name="Zhu Y."/>
            <person name="Gu W."/>
            <person name="Wang S."/>
        </authorList>
    </citation>
    <scope>NUCLEOTIDE SEQUENCE</scope>
    <source>
        <tissue evidence="1">Brain</tissue>
    </source>
</reference>
<accession>V9IGA0</accession>
<dbReference type="EMBL" id="JR042888">
    <property type="protein sequence ID" value="AEY59682.1"/>
    <property type="molecule type" value="mRNA"/>
</dbReference>
<proteinExistence type="evidence at transcript level"/>
<protein>
    <submittedName>
        <fullName evidence="1">Uncharacterized protein</fullName>
    </submittedName>
</protein>
<evidence type="ECO:0000313" key="1">
    <source>
        <dbReference type="EMBL" id="AEY59682.1"/>
    </source>
</evidence>
<dbReference type="AlphaFoldDB" id="V9IGA0"/>
<organism evidence="1">
    <name type="scientific">Apis cerana</name>
    <name type="common">Indian honeybee</name>
    <dbReference type="NCBI Taxonomy" id="7461"/>
    <lineage>
        <taxon>Eukaryota</taxon>
        <taxon>Metazoa</taxon>
        <taxon>Ecdysozoa</taxon>
        <taxon>Arthropoda</taxon>
        <taxon>Hexapoda</taxon>
        <taxon>Insecta</taxon>
        <taxon>Pterygota</taxon>
        <taxon>Neoptera</taxon>
        <taxon>Endopterygota</taxon>
        <taxon>Hymenoptera</taxon>
        <taxon>Apocrita</taxon>
        <taxon>Aculeata</taxon>
        <taxon>Apoidea</taxon>
        <taxon>Anthophila</taxon>
        <taxon>Apidae</taxon>
        <taxon>Apis</taxon>
    </lineage>
</organism>
<gene>
    <name evidence="1" type="ORF">ACCB04095</name>
</gene>
<sequence>MNCMIHKYITSICRNNINFDTYRKINTVFISCYDALTTHVFMTKFSSQLYHKNSLHTTKVRFKEIKSNLKLFENQK</sequence>